<gene>
    <name evidence="1" type="ORF">Q3M24_01675</name>
</gene>
<reference evidence="1" key="1">
    <citation type="journal article" date="2024" name="Syst. Appl. Microbiol.">
        <title>First single-strain enrichments of Electrothrix cable bacteria, description of E. aestuarii sp. nov. and E. rattekaaiensis sp. nov., and proposal of a cable bacteria taxonomy following the rules of the SeqCode.</title>
        <authorList>
            <person name="Plum-Jensen L.E."/>
            <person name="Schramm A."/>
            <person name="Marshall I.P.G."/>
        </authorList>
    </citation>
    <scope>NUCLEOTIDE SEQUENCE</scope>
    <source>
        <strain evidence="1">Rat1</strain>
    </source>
</reference>
<protein>
    <recommendedName>
        <fullName evidence="2">Transposase</fullName>
    </recommendedName>
</protein>
<dbReference type="EMBL" id="CP159373">
    <property type="protein sequence ID" value="XCN73487.1"/>
    <property type="molecule type" value="Genomic_DNA"/>
</dbReference>
<dbReference type="KEGG" id="eaj:Q3M24_01675"/>
<accession>A0AAU8LW93</accession>
<reference evidence="1" key="2">
    <citation type="submission" date="2024-06" db="EMBL/GenBank/DDBJ databases">
        <authorList>
            <person name="Plum-Jensen L.E."/>
            <person name="Schramm A."/>
            <person name="Marshall I.P.G."/>
        </authorList>
    </citation>
    <scope>NUCLEOTIDE SEQUENCE</scope>
    <source>
        <strain evidence="1">Rat1</strain>
    </source>
</reference>
<dbReference type="AlphaFoldDB" id="A0AAU8LW93"/>
<evidence type="ECO:0008006" key="2">
    <source>
        <dbReference type="Google" id="ProtNLM"/>
    </source>
</evidence>
<name>A0AAU8LW93_9BACT</name>
<organism evidence="1">
    <name type="scientific">Candidatus Electrothrix aestuarii</name>
    <dbReference type="NCBI Taxonomy" id="3062594"/>
    <lineage>
        <taxon>Bacteria</taxon>
        <taxon>Pseudomonadati</taxon>
        <taxon>Thermodesulfobacteriota</taxon>
        <taxon>Desulfobulbia</taxon>
        <taxon>Desulfobulbales</taxon>
        <taxon>Desulfobulbaceae</taxon>
        <taxon>Candidatus Electrothrix</taxon>
    </lineage>
</organism>
<sequence length="55" mass="6566">MSYNTIFRDFGLFAKPSMFEQQVNKRKNSKSNKPAKDYRKKVLREKAISQLVERI</sequence>
<evidence type="ECO:0000313" key="1">
    <source>
        <dbReference type="EMBL" id="XCN73487.1"/>
    </source>
</evidence>
<proteinExistence type="predicted"/>